<dbReference type="Proteomes" id="UP001456344">
    <property type="component" value="Chromosome"/>
</dbReference>
<gene>
    <name evidence="1" type="ORF">LCL61_35545</name>
</gene>
<proteinExistence type="predicted"/>
<evidence type="ECO:0000313" key="1">
    <source>
        <dbReference type="EMBL" id="WYW20877.1"/>
    </source>
</evidence>
<keyword evidence="2" id="KW-1185">Reference proteome</keyword>
<organism evidence="1 2">
    <name type="scientific">Amycolatopsis coloradensis</name>
    <dbReference type="NCBI Taxonomy" id="76021"/>
    <lineage>
        <taxon>Bacteria</taxon>
        <taxon>Bacillati</taxon>
        <taxon>Actinomycetota</taxon>
        <taxon>Actinomycetes</taxon>
        <taxon>Pseudonocardiales</taxon>
        <taxon>Pseudonocardiaceae</taxon>
        <taxon>Amycolatopsis</taxon>
    </lineage>
</organism>
<sequence>MTRLLIKPTHLAGGHAQMTYAFNYYGPIGSQRDEITVIRRRGQEVEY</sequence>
<reference evidence="1" key="1">
    <citation type="submission" date="2023-10" db="EMBL/GenBank/DDBJ databases">
        <title>Whole genome sequencing of actinobacterial strain Amycolatopsis sp. (BCA-696) identifies the underlying plant growth-promoting genes.</title>
        <authorList>
            <person name="Gandham P."/>
            <person name="Vadla N."/>
            <person name="Saji A."/>
            <person name="Srinivas V."/>
            <person name="Ruperao P."/>
            <person name="Selvanayagam S."/>
            <person name="Saxena R.K."/>
            <person name="Rathore A."/>
            <person name="Gopalakrishnan S."/>
            <person name="Thakur V."/>
        </authorList>
    </citation>
    <scope>NUCLEOTIDE SEQUENCE</scope>
    <source>
        <strain evidence="1">BCA-696</strain>
    </source>
</reference>
<dbReference type="EMBL" id="CP150484">
    <property type="protein sequence ID" value="WYW20877.1"/>
    <property type="molecule type" value="Genomic_DNA"/>
</dbReference>
<accession>A0ACD5BN80</accession>
<name>A0ACD5BN80_9PSEU</name>
<protein>
    <submittedName>
        <fullName evidence="1">Uncharacterized protein</fullName>
    </submittedName>
</protein>
<evidence type="ECO:0000313" key="2">
    <source>
        <dbReference type="Proteomes" id="UP001456344"/>
    </source>
</evidence>